<gene>
    <name evidence="1" type="ORF">EV132_12228</name>
</gene>
<evidence type="ECO:0000313" key="1">
    <source>
        <dbReference type="EMBL" id="TCU10037.1"/>
    </source>
</evidence>
<dbReference type="EMBL" id="SMBH01000022">
    <property type="protein sequence ID" value="TCU10037.1"/>
    <property type="molecule type" value="Genomic_DNA"/>
</dbReference>
<protein>
    <submittedName>
        <fullName evidence="1">Uncharacterized protein</fullName>
    </submittedName>
</protein>
<reference evidence="1 2" key="1">
    <citation type="submission" date="2019-03" db="EMBL/GenBank/DDBJ databases">
        <title>Genomic Encyclopedia of Type Strains, Phase IV (KMG-V): Genome sequencing to study the core and pangenomes of soil and plant-associated prokaryotes.</title>
        <authorList>
            <person name="Whitman W."/>
        </authorList>
    </citation>
    <scope>NUCLEOTIDE SEQUENCE [LARGE SCALE GENOMIC DNA]</scope>
    <source>
        <strain evidence="1 2">Hc14</strain>
    </source>
</reference>
<evidence type="ECO:0000313" key="2">
    <source>
        <dbReference type="Proteomes" id="UP000294576"/>
    </source>
</evidence>
<proteinExistence type="predicted"/>
<accession>A0A4V6P0P0</accession>
<dbReference type="RefSeq" id="WP_132568141.1">
    <property type="nucleotide sequence ID" value="NZ_SMBH01000022.1"/>
</dbReference>
<comment type="caution">
    <text evidence="1">The sequence shown here is derived from an EMBL/GenBank/DDBJ whole genome shotgun (WGS) entry which is preliminary data.</text>
</comment>
<sequence length="159" mass="17755">MLIREQMPGAMPLASGKRVALCILIAVLAANFSVNAESRPSSSVLTAKLRMVCGRSDVVWNYIVSTMGEKNAIVNHSNRGRQGETIRHFLLYRDNSWVLIYDFFRRGRPSEEDQACIVASGTQETAYEATSLLVYELPEEWMGARIKDVPPPQLDGVTH</sequence>
<organism evidence="1 2">
    <name type="scientific">Rhizobium sullae</name>
    <name type="common">Rhizobium hedysari</name>
    <dbReference type="NCBI Taxonomy" id="50338"/>
    <lineage>
        <taxon>Bacteria</taxon>
        <taxon>Pseudomonadati</taxon>
        <taxon>Pseudomonadota</taxon>
        <taxon>Alphaproteobacteria</taxon>
        <taxon>Hyphomicrobiales</taxon>
        <taxon>Rhizobiaceae</taxon>
        <taxon>Rhizobium/Agrobacterium group</taxon>
        <taxon>Rhizobium</taxon>
    </lineage>
</organism>
<dbReference type="Proteomes" id="UP000294576">
    <property type="component" value="Unassembled WGS sequence"/>
</dbReference>
<name>A0A4V6P0P0_RHISU</name>
<dbReference type="AlphaFoldDB" id="A0A4V6P0P0"/>